<dbReference type="Proteomes" id="UP000286921">
    <property type="component" value="Unassembled WGS sequence"/>
</dbReference>
<organism evidence="2 3">
    <name type="scientific">Aspergillus awamori</name>
    <name type="common">Black koji mold</name>
    <dbReference type="NCBI Taxonomy" id="105351"/>
    <lineage>
        <taxon>Eukaryota</taxon>
        <taxon>Fungi</taxon>
        <taxon>Dikarya</taxon>
        <taxon>Ascomycota</taxon>
        <taxon>Pezizomycotina</taxon>
        <taxon>Eurotiomycetes</taxon>
        <taxon>Eurotiomycetidae</taxon>
        <taxon>Eurotiales</taxon>
        <taxon>Aspergillaceae</taxon>
        <taxon>Aspergillus</taxon>
    </lineage>
</organism>
<name>A0A401L1W8_ASPAW</name>
<evidence type="ECO:0000313" key="2">
    <source>
        <dbReference type="EMBL" id="GCB25520.1"/>
    </source>
</evidence>
<keyword evidence="3" id="KW-1185">Reference proteome</keyword>
<accession>A0A401L1W8</accession>
<dbReference type="EMBL" id="BDHI01000021">
    <property type="protein sequence ID" value="GCB25520.1"/>
    <property type="molecule type" value="Genomic_DNA"/>
</dbReference>
<protein>
    <submittedName>
        <fullName evidence="2">Uncharacterized protein</fullName>
    </submittedName>
</protein>
<comment type="caution">
    <text evidence="2">The sequence shown here is derived from an EMBL/GenBank/DDBJ whole genome shotgun (WGS) entry which is preliminary data.</text>
</comment>
<feature type="region of interest" description="Disordered" evidence="1">
    <location>
        <begin position="75"/>
        <end position="95"/>
    </location>
</feature>
<dbReference type="AlphaFoldDB" id="A0A401L1W8"/>
<feature type="compositionally biased region" description="Polar residues" evidence="1">
    <location>
        <begin position="79"/>
        <end position="88"/>
    </location>
</feature>
<gene>
    <name evidence="2" type="ORF">AAWM_08405</name>
</gene>
<evidence type="ECO:0000256" key="1">
    <source>
        <dbReference type="SAM" id="MobiDB-lite"/>
    </source>
</evidence>
<evidence type="ECO:0000313" key="3">
    <source>
        <dbReference type="Proteomes" id="UP000286921"/>
    </source>
</evidence>
<proteinExistence type="predicted"/>
<reference evidence="2 3" key="1">
    <citation type="submission" date="2016-09" db="EMBL/GenBank/DDBJ databases">
        <title>Aspergillus awamori IFM 58123T.</title>
        <authorList>
            <person name="Kusuya Y."/>
            <person name="Shimizu M."/>
            <person name="Takahashi H."/>
            <person name="Yaguchi T."/>
        </authorList>
    </citation>
    <scope>NUCLEOTIDE SEQUENCE [LARGE SCALE GENOMIC DNA]</scope>
    <source>
        <strain evidence="2 3">IFM 58123</strain>
    </source>
</reference>
<sequence length="324" mass="35435">MQAELKQKIEEKTRAFNRALDELHNDQGSRENVAESVLELINVVWPNSAQEGHNSTNFRQVMRYVSNLLRPGDEDELLSSRSIPSPTYKSVDMPSPAYPPLMKRGGAEHTSVRAKSPLGQVDGLQTGQVETDFLNMAISPTDLAAIFPEDFYGNMLIDNLNLASRNSQPQGFGTLMAMANNMENSGLDQLTPEDDLSLLSQLTPQLEISMSMDLQPYTSPEFWEAWLAELVPMACPDSPAGLGAPIANLSNEIFQSWNGPFPVTPNLHDHLNKSEVSAGLSASSAPTSTKTAANVDDIATGLEDNNSEPEIIEQMSRLDSFRAA</sequence>